<dbReference type="EC" id="2.3.1.-" evidence="3"/>
<feature type="domain" description="Acyltransferase 3" evidence="2">
    <location>
        <begin position="13"/>
        <end position="332"/>
    </location>
</feature>
<reference evidence="3 4" key="1">
    <citation type="submission" date="2018-06" db="EMBL/GenBank/DDBJ databases">
        <authorList>
            <consortium name="Pathogen Informatics"/>
            <person name="Doyle S."/>
        </authorList>
    </citation>
    <scope>NUCLEOTIDE SEQUENCE [LARGE SCALE GENOMIC DNA]</scope>
    <source>
        <strain evidence="3 4">NCTC13291</strain>
    </source>
</reference>
<dbReference type="OrthoDB" id="505919at2"/>
<dbReference type="Pfam" id="PF01757">
    <property type="entry name" value="Acyl_transf_3"/>
    <property type="match status" value="1"/>
</dbReference>
<feature type="transmembrane region" description="Helical" evidence="1">
    <location>
        <begin position="250"/>
        <end position="270"/>
    </location>
</feature>
<gene>
    <name evidence="3" type="primary">oatA_2</name>
    <name evidence="3" type="ORF">NCTC13291_01511</name>
</gene>
<evidence type="ECO:0000313" key="3">
    <source>
        <dbReference type="EMBL" id="SUE39799.1"/>
    </source>
</evidence>
<dbReference type="GeneID" id="99632560"/>
<dbReference type="GO" id="GO:0016020">
    <property type="term" value="C:membrane"/>
    <property type="evidence" value="ECO:0007669"/>
    <property type="project" value="TreeGrafter"/>
</dbReference>
<dbReference type="InterPro" id="IPR002656">
    <property type="entry name" value="Acyl_transf_3_dom"/>
</dbReference>
<keyword evidence="1" id="KW-0472">Membrane</keyword>
<protein>
    <submittedName>
        <fullName evidence="3">O-acetyltransferase OatA</fullName>
        <ecNumber evidence="3">2.3.1.-</ecNumber>
    </submittedName>
</protein>
<dbReference type="Proteomes" id="UP000254919">
    <property type="component" value="Unassembled WGS sequence"/>
</dbReference>
<dbReference type="EMBL" id="UGVN01000001">
    <property type="protein sequence ID" value="SUE39799.1"/>
    <property type="molecule type" value="Genomic_DNA"/>
</dbReference>
<dbReference type="PANTHER" id="PTHR23028:SF131">
    <property type="entry name" value="BLR2367 PROTEIN"/>
    <property type="match status" value="1"/>
</dbReference>
<feature type="transmembrane region" description="Helical" evidence="1">
    <location>
        <begin position="218"/>
        <end position="238"/>
    </location>
</feature>
<evidence type="ECO:0000256" key="1">
    <source>
        <dbReference type="SAM" id="Phobius"/>
    </source>
</evidence>
<feature type="transmembrane region" description="Helical" evidence="1">
    <location>
        <begin position="133"/>
        <end position="156"/>
    </location>
</feature>
<accession>A0A379MYL8</accession>
<dbReference type="InterPro" id="IPR050879">
    <property type="entry name" value="Acyltransferase_3"/>
</dbReference>
<evidence type="ECO:0000259" key="2">
    <source>
        <dbReference type="Pfam" id="PF01757"/>
    </source>
</evidence>
<feature type="transmembrane region" description="Helical" evidence="1">
    <location>
        <begin position="315"/>
        <end position="336"/>
    </location>
</feature>
<feature type="transmembrane region" description="Helical" evidence="1">
    <location>
        <begin position="52"/>
        <end position="70"/>
    </location>
</feature>
<feature type="transmembrane region" description="Helical" evidence="1">
    <location>
        <begin position="282"/>
        <end position="303"/>
    </location>
</feature>
<keyword evidence="3" id="KW-0808">Transferase</keyword>
<sequence length="379" mass="41265">MTNASPATSHRIEWIEAMRGLAAVLVVLFHAQVVVGQNPVDGIMGRILSNGALGVDIFFVLSGFIITLVHQADLGRPDRCARYLWRRFSRIYPAVFIMSALALATYLTGAHASETQKLNAWSVVASFLLLPQANIPLVNVTWTLVYEVFFYAVFALAILNLRFGMGLILLWQALIVLLHLIGADLTAPWAQFLRPQALEFGIGVLGAWLALSPRLRGSPFAGILLLALGCAGLFWLIALRAPEPTNTLDFHTAILAGGFSGAALLGGTLVEWRGKLRMPAFLIMLGAISYSVYLVHFSTLVLMGKFIWKYGLMPAGFQVPVILVTSAIAILIGYAFHHLVDTPLQQAARRFGQSYFGAPKAKLAPAWPAAASDPSDRLR</sequence>
<feature type="transmembrane region" description="Helical" evidence="1">
    <location>
        <begin position="91"/>
        <end position="113"/>
    </location>
</feature>
<dbReference type="GO" id="GO:0000271">
    <property type="term" value="P:polysaccharide biosynthetic process"/>
    <property type="evidence" value="ECO:0007669"/>
    <property type="project" value="TreeGrafter"/>
</dbReference>
<organism evidence="3 4">
    <name type="scientific">Roseomonas mucosa</name>
    <dbReference type="NCBI Taxonomy" id="207340"/>
    <lineage>
        <taxon>Bacteria</taxon>
        <taxon>Pseudomonadati</taxon>
        <taxon>Pseudomonadota</taxon>
        <taxon>Alphaproteobacteria</taxon>
        <taxon>Acetobacterales</taxon>
        <taxon>Roseomonadaceae</taxon>
        <taxon>Roseomonas</taxon>
    </lineage>
</organism>
<keyword evidence="1" id="KW-0812">Transmembrane</keyword>
<name>A0A379MYL8_9PROT</name>
<feature type="transmembrane region" description="Helical" evidence="1">
    <location>
        <begin position="163"/>
        <end position="181"/>
    </location>
</feature>
<dbReference type="RefSeq" id="WP_027297497.1">
    <property type="nucleotide sequence ID" value="NZ_AP031462.1"/>
</dbReference>
<feature type="transmembrane region" description="Helical" evidence="1">
    <location>
        <begin position="193"/>
        <end position="211"/>
    </location>
</feature>
<dbReference type="PANTHER" id="PTHR23028">
    <property type="entry name" value="ACETYLTRANSFERASE"/>
    <property type="match status" value="1"/>
</dbReference>
<proteinExistence type="predicted"/>
<keyword evidence="1" id="KW-1133">Transmembrane helix</keyword>
<dbReference type="GO" id="GO:0016747">
    <property type="term" value="F:acyltransferase activity, transferring groups other than amino-acyl groups"/>
    <property type="evidence" value="ECO:0007669"/>
    <property type="project" value="InterPro"/>
</dbReference>
<evidence type="ECO:0000313" key="4">
    <source>
        <dbReference type="Proteomes" id="UP000254919"/>
    </source>
</evidence>
<keyword evidence="3" id="KW-0012">Acyltransferase</keyword>
<dbReference type="AlphaFoldDB" id="A0A379MYL8"/>